<dbReference type="FunFam" id="1.10.630.10:FF:000050">
    <property type="entry name" value="Cytochrome P450 monooxygenase"/>
    <property type="match status" value="1"/>
</dbReference>
<evidence type="ECO:0000313" key="12">
    <source>
        <dbReference type="EMBL" id="KAF2204386.1"/>
    </source>
</evidence>
<dbReference type="GO" id="GO:0016705">
    <property type="term" value="F:oxidoreductase activity, acting on paired donors, with incorporation or reduction of molecular oxygen"/>
    <property type="evidence" value="ECO:0007669"/>
    <property type="project" value="InterPro"/>
</dbReference>
<dbReference type="SUPFAM" id="SSF48264">
    <property type="entry name" value="Cytochrome P450"/>
    <property type="match status" value="1"/>
</dbReference>
<keyword evidence="11" id="KW-0812">Transmembrane</keyword>
<dbReference type="Proteomes" id="UP000799536">
    <property type="component" value="Unassembled WGS sequence"/>
</dbReference>
<evidence type="ECO:0000256" key="1">
    <source>
        <dbReference type="ARBA" id="ARBA00001971"/>
    </source>
</evidence>
<dbReference type="InterPro" id="IPR036396">
    <property type="entry name" value="Cyt_P450_sf"/>
</dbReference>
<comment type="cofactor">
    <cofactor evidence="1 9">
        <name>heme</name>
        <dbReference type="ChEBI" id="CHEBI:30413"/>
    </cofactor>
</comment>
<evidence type="ECO:0000256" key="6">
    <source>
        <dbReference type="ARBA" id="ARBA00023002"/>
    </source>
</evidence>
<keyword evidence="8 10" id="KW-0503">Monooxygenase</keyword>
<evidence type="ECO:0000256" key="10">
    <source>
        <dbReference type="RuleBase" id="RU000461"/>
    </source>
</evidence>
<keyword evidence="4 9" id="KW-0349">Heme</keyword>
<comment type="similarity">
    <text evidence="3 10">Belongs to the cytochrome P450 family.</text>
</comment>
<dbReference type="OrthoDB" id="3934656at2759"/>
<evidence type="ECO:0000313" key="13">
    <source>
        <dbReference type="Proteomes" id="UP000799536"/>
    </source>
</evidence>
<evidence type="ECO:0000256" key="3">
    <source>
        <dbReference type="ARBA" id="ARBA00010617"/>
    </source>
</evidence>
<evidence type="ECO:0000256" key="11">
    <source>
        <dbReference type="SAM" id="Phobius"/>
    </source>
</evidence>
<dbReference type="AlphaFoldDB" id="A0A9P4JU22"/>
<comment type="pathway">
    <text evidence="2">Secondary metabolite biosynthesis.</text>
</comment>
<feature type="transmembrane region" description="Helical" evidence="11">
    <location>
        <begin position="13"/>
        <end position="34"/>
    </location>
</feature>
<name>A0A9P4JU22_9PLEO</name>
<dbReference type="PROSITE" id="PS00086">
    <property type="entry name" value="CYTOCHROME_P450"/>
    <property type="match status" value="1"/>
</dbReference>
<keyword evidence="5 9" id="KW-0479">Metal-binding</keyword>
<dbReference type="Gene3D" id="1.10.630.10">
    <property type="entry name" value="Cytochrome P450"/>
    <property type="match status" value="1"/>
</dbReference>
<dbReference type="EMBL" id="ML993877">
    <property type="protein sequence ID" value="KAF2204386.1"/>
    <property type="molecule type" value="Genomic_DNA"/>
</dbReference>
<dbReference type="InterPro" id="IPR002403">
    <property type="entry name" value="Cyt_P450_E_grp-IV"/>
</dbReference>
<evidence type="ECO:0000256" key="8">
    <source>
        <dbReference type="ARBA" id="ARBA00023033"/>
    </source>
</evidence>
<dbReference type="PANTHER" id="PTHR24305:SF175">
    <property type="entry name" value="CYTOCHROME P450 MONOOXYGENASE PKFB"/>
    <property type="match status" value="1"/>
</dbReference>
<dbReference type="CDD" id="cd11060">
    <property type="entry name" value="CYP57A1-like"/>
    <property type="match status" value="1"/>
</dbReference>
<evidence type="ECO:0000256" key="2">
    <source>
        <dbReference type="ARBA" id="ARBA00005179"/>
    </source>
</evidence>
<evidence type="ECO:0000256" key="5">
    <source>
        <dbReference type="ARBA" id="ARBA00022723"/>
    </source>
</evidence>
<evidence type="ECO:0000256" key="7">
    <source>
        <dbReference type="ARBA" id="ARBA00023004"/>
    </source>
</evidence>
<keyword evidence="13" id="KW-1185">Reference proteome</keyword>
<dbReference type="InterPro" id="IPR050121">
    <property type="entry name" value="Cytochrome_P450_monoxygenase"/>
</dbReference>
<dbReference type="PRINTS" id="PR00385">
    <property type="entry name" value="P450"/>
</dbReference>
<sequence length="515" mass="59357">MIDLSTLYDKVSITSNTVLVSTGIVLLAILIHLYHTYWRLSHIPGPFWAKITNFQRVYWVKTKRAHRIHYDLHDKYGEFVRFGPNMVSISDPAAIPIVYPMRAGIPKGLFYRTLMPYTRKGGALPAVFNTRDEKLHKQIKNPIAPLFSLSNVITYEPFVDKVLAVMFEQINARCVKPKEYVDFGLWLQFFAFDVMGTLTFSKRYGFLETGKDVDGMLATIWTYMTTAAPMTQIPWLDEFWYKNRYTALLRKTTGFSILSIVGKFISQRLEQVKGAGVESEDEVNKKDMLSRFIHITQTNPAVPKWVVTAWTFSNVIAGSDSTGVVLRTIWYNLLAHPETLQRLLDELESKDLTRPFPKWEEVRDLPYLDACVQEGVRMHPPFCLPFERVVPESGLTICGRYFPPGTVVGVNPYVVNRHKPTFGNDAESWRPDRWLGKSDEERRRMEGAVLTFGAGRRICLGKYIALLEIKKMVPAILLSYKVQIRDPKEFKVENSWFFRQMGLIAKIEKREQVNS</sequence>
<proteinExistence type="inferred from homology"/>
<gene>
    <name evidence="12" type="ORF">GQ43DRAFT_446745</name>
</gene>
<feature type="binding site" description="axial binding residue" evidence="9">
    <location>
        <position position="459"/>
    </location>
    <ligand>
        <name>heme</name>
        <dbReference type="ChEBI" id="CHEBI:30413"/>
    </ligand>
    <ligandPart>
        <name>Fe</name>
        <dbReference type="ChEBI" id="CHEBI:18248"/>
    </ligandPart>
</feature>
<dbReference type="PANTHER" id="PTHR24305">
    <property type="entry name" value="CYTOCHROME P450"/>
    <property type="match status" value="1"/>
</dbReference>
<keyword evidence="11" id="KW-0472">Membrane</keyword>
<dbReference type="GO" id="GO:0005506">
    <property type="term" value="F:iron ion binding"/>
    <property type="evidence" value="ECO:0007669"/>
    <property type="project" value="InterPro"/>
</dbReference>
<protein>
    <submittedName>
        <fullName evidence="12">Cytochrome P450 oxidoreductase</fullName>
    </submittedName>
</protein>
<dbReference type="GO" id="GO:0020037">
    <property type="term" value="F:heme binding"/>
    <property type="evidence" value="ECO:0007669"/>
    <property type="project" value="InterPro"/>
</dbReference>
<dbReference type="InterPro" id="IPR001128">
    <property type="entry name" value="Cyt_P450"/>
</dbReference>
<accession>A0A9P4JU22</accession>
<comment type="caution">
    <text evidence="12">The sequence shown here is derived from an EMBL/GenBank/DDBJ whole genome shotgun (WGS) entry which is preliminary data.</text>
</comment>
<keyword evidence="11" id="KW-1133">Transmembrane helix</keyword>
<dbReference type="PRINTS" id="PR00465">
    <property type="entry name" value="EP450IV"/>
</dbReference>
<organism evidence="12 13">
    <name type="scientific">Delitschia confertaspora ATCC 74209</name>
    <dbReference type="NCBI Taxonomy" id="1513339"/>
    <lineage>
        <taxon>Eukaryota</taxon>
        <taxon>Fungi</taxon>
        <taxon>Dikarya</taxon>
        <taxon>Ascomycota</taxon>
        <taxon>Pezizomycotina</taxon>
        <taxon>Dothideomycetes</taxon>
        <taxon>Pleosporomycetidae</taxon>
        <taxon>Pleosporales</taxon>
        <taxon>Delitschiaceae</taxon>
        <taxon>Delitschia</taxon>
    </lineage>
</organism>
<dbReference type="GO" id="GO:0004497">
    <property type="term" value="F:monooxygenase activity"/>
    <property type="evidence" value="ECO:0007669"/>
    <property type="project" value="UniProtKB-KW"/>
</dbReference>
<evidence type="ECO:0000256" key="9">
    <source>
        <dbReference type="PIRSR" id="PIRSR602403-1"/>
    </source>
</evidence>
<reference evidence="12" key="1">
    <citation type="journal article" date="2020" name="Stud. Mycol.">
        <title>101 Dothideomycetes genomes: a test case for predicting lifestyles and emergence of pathogens.</title>
        <authorList>
            <person name="Haridas S."/>
            <person name="Albert R."/>
            <person name="Binder M."/>
            <person name="Bloem J."/>
            <person name="Labutti K."/>
            <person name="Salamov A."/>
            <person name="Andreopoulos B."/>
            <person name="Baker S."/>
            <person name="Barry K."/>
            <person name="Bills G."/>
            <person name="Bluhm B."/>
            <person name="Cannon C."/>
            <person name="Castanera R."/>
            <person name="Culley D."/>
            <person name="Daum C."/>
            <person name="Ezra D."/>
            <person name="Gonzalez J."/>
            <person name="Henrissat B."/>
            <person name="Kuo A."/>
            <person name="Liang C."/>
            <person name="Lipzen A."/>
            <person name="Lutzoni F."/>
            <person name="Magnuson J."/>
            <person name="Mondo S."/>
            <person name="Nolan M."/>
            <person name="Ohm R."/>
            <person name="Pangilinan J."/>
            <person name="Park H.-J."/>
            <person name="Ramirez L."/>
            <person name="Alfaro M."/>
            <person name="Sun H."/>
            <person name="Tritt A."/>
            <person name="Yoshinaga Y."/>
            <person name="Zwiers L.-H."/>
            <person name="Turgeon B."/>
            <person name="Goodwin S."/>
            <person name="Spatafora J."/>
            <person name="Crous P."/>
            <person name="Grigoriev I."/>
        </authorList>
    </citation>
    <scope>NUCLEOTIDE SEQUENCE</scope>
    <source>
        <strain evidence="12">ATCC 74209</strain>
    </source>
</reference>
<keyword evidence="7 9" id="KW-0408">Iron</keyword>
<dbReference type="InterPro" id="IPR017972">
    <property type="entry name" value="Cyt_P450_CS"/>
</dbReference>
<evidence type="ECO:0000256" key="4">
    <source>
        <dbReference type="ARBA" id="ARBA00022617"/>
    </source>
</evidence>
<keyword evidence="6 10" id="KW-0560">Oxidoreductase</keyword>
<dbReference type="Pfam" id="PF00067">
    <property type="entry name" value="p450"/>
    <property type="match status" value="1"/>
</dbReference>